<dbReference type="InterPro" id="IPR037066">
    <property type="entry name" value="Plug_dom_sf"/>
</dbReference>
<dbReference type="InterPro" id="IPR000531">
    <property type="entry name" value="Beta-barrel_TonB"/>
</dbReference>
<dbReference type="Pfam" id="PF00593">
    <property type="entry name" value="TonB_dep_Rec_b-barrel"/>
    <property type="match status" value="1"/>
</dbReference>
<evidence type="ECO:0000256" key="13">
    <source>
        <dbReference type="SAM" id="SignalP"/>
    </source>
</evidence>
<name>A0A521FPA4_9RHOB</name>
<feature type="domain" description="TonB-dependent receptor plug" evidence="15">
    <location>
        <begin position="44"/>
        <end position="150"/>
    </location>
</feature>
<dbReference type="PANTHER" id="PTHR30069:SF29">
    <property type="entry name" value="HEMOGLOBIN AND HEMOGLOBIN-HAPTOGLOBIN-BINDING PROTEIN 1-RELATED"/>
    <property type="match status" value="1"/>
</dbReference>
<keyword evidence="4 10" id="KW-0812">Transmembrane</keyword>
<dbReference type="PROSITE" id="PS52016">
    <property type="entry name" value="TONB_DEPENDENT_REC_3"/>
    <property type="match status" value="1"/>
</dbReference>
<dbReference type="RefSeq" id="WP_142494822.1">
    <property type="nucleotide sequence ID" value="NZ_FXTO01000040.1"/>
</dbReference>
<dbReference type="EMBL" id="FXTO01000040">
    <property type="protein sequence ID" value="SMO98035.1"/>
    <property type="molecule type" value="Genomic_DNA"/>
</dbReference>
<feature type="domain" description="TonB-dependent receptor-like beta-barrel" evidence="14">
    <location>
        <begin position="172"/>
        <end position="576"/>
    </location>
</feature>
<dbReference type="InterPro" id="IPR036942">
    <property type="entry name" value="Beta-barrel_TonB_sf"/>
</dbReference>
<keyword evidence="5 13" id="KW-0732">Signal</keyword>
<dbReference type="GO" id="GO:0044718">
    <property type="term" value="P:siderophore transmembrane transport"/>
    <property type="evidence" value="ECO:0007669"/>
    <property type="project" value="TreeGrafter"/>
</dbReference>
<evidence type="ECO:0000256" key="12">
    <source>
        <dbReference type="RuleBase" id="RU003357"/>
    </source>
</evidence>
<dbReference type="InterPro" id="IPR039426">
    <property type="entry name" value="TonB-dep_rcpt-like"/>
</dbReference>
<dbReference type="CDD" id="cd01347">
    <property type="entry name" value="ligand_gated_channel"/>
    <property type="match status" value="1"/>
</dbReference>
<evidence type="ECO:0000259" key="14">
    <source>
        <dbReference type="Pfam" id="PF00593"/>
    </source>
</evidence>
<feature type="short sequence motif" description="TonB C-terminal box" evidence="11">
    <location>
        <begin position="585"/>
        <end position="602"/>
    </location>
</feature>
<evidence type="ECO:0000313" key="16">
    <source>
        <dbReference type="EMBL" id="SMO98035.1"/>
    </source>
</evidence>
<evidence type="ECO:0000256" key="1">
    <source>
        <dbReference type="ARBA" id="ARBA00004571"/>
    </source>
</evidence>
<evidence type="ECO:0000256" key="11">
    <source>
        <dbReference type="PROSITE-ProRule" id="PRU10144"/>
    </source>
</evidence>
<evidence type="ECO:0000256" key="7">
    <source>
        <dbReference type="ARBA" id="ARBA00023136"/>
    </source>
</evidence>
<dbReference type="Proteomes" id="UP000316030">
    <property type="component" value="Unassembled WGS sequence"/>
</dbReference>
<accession>A0A521FPA4</accession>
<dbReference type="Gene3D" id="2.40.170.20">
    <property type="entry name" value="TonB-dependent receptor, beta-barrel domain"/>
    <property type="match status" value="1"/>
</dbReference>
<evidence type="ECO:0000256" key="6">
    <source>
        <dbReference type="ARBA" id="ARBA00023077"/>
    </source>
</evidence>
<feature type="chain" id="PRO_5021826089" evidence="13">
    <location>
        <begin position="23"/>
        <end position="602"/>
    </location>
</feature>
<evidence type="ECO:0000256" key="9">
    <source>
        <dbReference type="ARBA" id="ARBA00023237"/>
    </source>
</evidence>
<dbReference type="InterPro" id="IPR010917">
    <property type="entry name" value="TonB_rcpt_CS"/>
</dbReference>
<evidence type="ECO:0000256" key="10">
    <source>
        <dbReference type="PROSITE-ProRule" id="PRU01360"/>
    </source>
</evidence>
<dbReference type="AlphaFoldDB" id="A0A521FPA4"/>
<dbReference type="GO" id="GO:0015344">
    <property type="term" value="F:siderophore uptake transmembrane transporter activity"/>
    <property type="evidence" value="ECO:0007669"/>
    <property type="project" value="TreeGrafter"/>
</dbReference>
<protein>
    <submittedName>
        <fullName evidence="16">Vitamin B12 transporter</fullName>
    </submittedName>
</protein>
<feature type="signal peptide" evidence="13">
    <location>
        <begin position="1"/>
        <end position="22"/>
    </location>
</feature>
<evidence type="ECO:0000313" key="17">
    <source>
        <dbReference type="Proteomes" id="UP000316030"/>
    </source>
</evidence>
<proteinExistence type="inferred from homology"/>
<keyword evidence="6 12" id="KW-0798">TonB box</keyword>
<evidence type="ECO:0000256" key="8">
    <source>
        <dbReference type="ARBA" id="ARBA00023170"/>
    </source>
</evidence>
<dbReference type="PANTHER" id="PTHR30069">
    <property type="entry name" value="TONB-DEPENDENT OUTER MEMBRANE RECEPTOR"/>
    <property type="match status" value="1"/>
</dbReference>
<dbReference type="Gene3D" id="2.170.130.10">
    <property type="entry name" value="TonB-dependent receptor, plug domain"/>
    <property type="match status" value="1"/>
</dbReference>
<gene>
    <name evidence="16" type="ORF">SAMN06265173_14022</name>
</gene>
<keyword evidence="9 10" id="KW-0998">Cell outer membrane</keyword>
<reference evidence="16 17" key="1">
    <citation type="submission" date="2017-05" db="EMBL/GenBank/DDBJ databases">
        <authorList>
            <person name="Varghese N."/>
            <person name="Submissions S."/>
        </authorList>
    </citation>
    <scope>NUCLEOTIDE SEQUENCE [LARGE SCALE GENOMIC DNA]</scope>
    <source>
        <strain evidence="16 17">DSM 29506</strain>
    </source>
</reference>
<evidence type="ECO:0000256" key="2">
    <source>
        <dbReference type="ARBA" id="ARBA00022448"/>
    </source>
</evidence>
<comment type="subcellular location">
    <subcellularLocation>
        <location evidence="1 10">Cell outer membrane</location>
        <topology evidence="1 10">Multi-pass membrane protein</topology>
    </subcellularLocation>
</comment>
<evidence type="ECO:0000259" key="15">
    <source>
        <dbReference type="Pfam" id="PF07715"/>
    </source>
</evidence>
<dbReference type="OrthoDB" id="9760333at2"/>
<evidence type="ECO:0000256" key="5">
    <source>
        <dbReference type="ARBA" id="ARBA00022729"/>
    </source>
</evidence>
<keyword evidence="3 10" id="KW-1134">Transmembrane beta strand</keyword>
<dbReference type="InterPro" id="IPR012910">
    <property type="entry name" value="Plug_dom"/>
</dbReference>
<dbReference type="Pfam" id="PF07715">
    <property type="entry name" value="Plug"/>
    <property type="match status" value="1"/>
</dbReference>
<comment type="similarity">
    <text evidence="10 12">Belongs to the TonB-dependent receptor family.</text>
</comment>
<evidence type="ECO:0000256" key="4">
    <source>
        <dbReference type="ARBA" id="ARBA00022692"/>
    </source>
</evidence>
<keyword evidence="8" id="KW-0675">Receptor</keyword>
<dbReference type="PROSITE" id="PS01156">
    <property type="entry name" value="TONB_DEPENDENT_REC_2"/>
    <property type="match status" value="1"/>
</dbReference>
<keyword evidence="7 10" id="KW-0472">Membrane</keyword>
<dbReference type="GO" id="GO:0009279">
    <property type="term" value="C:cell outer membrane"/>
    <property type="evidence" value="ECO:0007669"/>
    <property type="project" value="UniProtKB-SubCell"/>
</dbReference>
<sequence length="602" mass="64526">MNRTHLLTSCALLALTTAPAFAQEVIDLGQITVSANQDETALERSGTTVEIVTEDDLNRAADTRVSDYLTGLPGVSASSNGGLGTATNLRIRGLGGEYVPVLLDGIDIADPASSGNGFDWGGMTGSNLSRIEVLKGSQSARYGVSAVGGVVTMQSWVPTEQGVSGQGMVEYGTYNTRRAALSLGVLNDRTELGLSLSRVQTDGFSANAAGTEDDGYEQTLVNLRAVYHLSDTALIGLSAFYLDAEGEFDEWGGDGAAPYDETNTREAKGVRLFSEFMTGAVSHALSYSYFETDRISSSNGFDTPFKGDRKKLEYKASFDLGPVLAMHLGADNTREEAAGATAEITGVFAEAVYTPTDRLDIVTSVRHDDHSNFSDKTTGRIALAWRIQDDLILRAQAATGYKPPSLYQLTSVYGNPAFQPEESTSYELGLEKRFGGSDFIRATLFQTDIDGQVFWDGASVRCASGFGCYEVQDFTAKGLELSGQYALSDTVNLVASYTLTDAKDGTGVQAMRVPRHDLEIGVDAELGTKLRGGVSLNHVADRTDTIGAVPDYTVVNAHMAYKLSDTSEAYLRIENLTDEDYETAAGYATSGRAFYFGLRASF</sequence>
<keyword evidence="2 10" id="KW-0813">Transport</keyword>
<organism evidence="16 17">
    <name type="scientific">Thalassovita litoralis</name>
    <dbReference type="NCBI Taxonomy" id="1010611"/>
    <lineage>
        <taxon>Bacteria</taxon>
        <taxon>Pseudomonadati</taxon>
        <taxon>Pseudomonadota</taxon>
        <taxon>Alphaproteobacteria</taxon>
        <taxon>Rhodobacterales</taxon>
        <taxon>Roseobacteraceae</taxon>
        <taxon>Thalassovita</taxon>
    </lineage>
</organism>
<keyword evidence="17" id="KW-1185">Reference proteome</keyword>
<evidence type="ECO:0000256" key="3">
    <source>
        <dbReference type="ARBA" id="ARBA00022452"/>
    </source>
</evidence>
<dbReference type="SUPFAM" id="SSF56935">
    <property type="entry name" value="Porins"/>
    <property type="match status" value="1"/>
</dbReference>